<evidence type="ECO:0000256" key="2">
    <source>
        <dbReference type="ARBA" id="ARBA00022723"/>
    </source>
</evidence>
<sequence>MTQTQNDSQQNPAKAGVRTYTGGCHCGAVRYEATADLADVSRCNCTFCTKFGNTGNVTMKPAAFRLLKGQEHLGEYRREGSPNSRSFCKHCGVYCFGAGDVPEMGGLFRSVGINTLDDVDPSLLSYQYWDGRHDNWMAGSRSSPWPFQATVS</sequence>
<accession>A0A3A8IWR7</accession>
<dbReference type="PANTHER" id="PTHR28620">
    <property type="entry name" value="CENTROMERE PROTEIN V"/>
    <property type="match status" value="1"/>
</dbReference>
<comment type="similarity">
    <text evidence="1">Belongs to the Gfa family.</text>
</comment>
<keyword evidence="3" id="KW-0862">Zinc</keyword>
<dbReference type="GO" id="GO:0046872">
    <property type="term" value="F:metal ion binding"/>
    <property type="evidence" value="ECO:0007669"/>
    <property type="project" value="UniProtKB-KW"/>
</dbReference>
<dbReference type="AlphaFoldDB" id="A0A3A8IWR7"/>
<organism evidence="5 6">
    <name type="scientific">Corallococcus terminator</name>
    <dbReference type="NCBI Taxonomy" id="2316733"/>
    <lineage>
        <taxon>Bacteria</taxon>
        <taxon>Pseudomonadati</taxon>
        <taxon>Myxococcota</taxon>
        <taxon>Myxococcia</taxon>
        <taxon>Myxococcales</taxon>
        <taxon>Cystobacterineae</taxon>
        <taxon>Myxococcaceae</taxon>
        <taxon>Corallococcus</taxon>
    </lineage>
</organism>
<dbReference type="PROSITE" id="PS51891">
    <property type="entry name" value="CENP_V_GFA"/>
    <property type="match status" value="1"/>
</dbReference>
<dbReference type="Proteomes" id="UP000268094">
    <property type="component" value="Unassembled WGS sequence"/>
</dbReference>
<reference evidence="6" key="1">
    <citation type="submission" date="2018-09" db="EMBL/GenBank/DDBJ databases">
        <authorList>
            <person name="Livingstone P.G."/>
            <person name="Whitworth D.E."/>
        </authorList>
    </citation>
    <scope>NUCLEOTIDE SEQUENCE [LARGE SCALE GENOMIC DNA]</scope>
    <source>
        <strain evidence="6">CA054A</strain>
    </source>
</reference>
<feature type="domain" description="CENP-V/GFA" evidence="4">
    <location>
        <begin position="20"/>
        <end position="130"/>
    </location>
</feature>
<evidence type="ECO:0000256" key="3">
    <source>
        <dbReference type="ARBA" id="ARBA00022833"/>
    </source>
</evidence>
<dbReference type="InterPro" id="IPR011057">
    <property type="entry name" value="Mss4-like_sf"/>
</dbReference>
<dbReference type="Gene3D" id="2.170.150.70">
    <property type="match status" value="1"/>
</dbReference>
<dbReference type="Pfam" id="PF04828">
    <property type="entry name" value="GFA"/>
    <property type="match status" value="1"/>
</dbReference>
<protein>
    <submittedName>
        <fullName evidence="5">GFA family protein</fullName>
    </submittedName>
</protein>
<dbReference type="InterPro" id="IPR006913">
    <property type="entry name" value="CENP-V/GFA"/>
</dbReference>
<evidence type="ECO:0000313" key="5">
    <source>
        <dbReference type="EMBL" id="RKG87138.1"/>
    </source>
</evidence>
<evidence type="ECO:0000313" key="6">
    <source>
        <dbReference type="Proteomes" id="UP000268094"/>
    </source>
</evidence>
<proteinExistence type="inferred from homology"/>
<dbReference type="RefSeq" id="WP_120541606.1">
    <property type="nucleotide sequence ID" value="NZ_RAVZ01000102.1"/>
</dbReference>
<dbReference type="PANTHER" id="PTHR28620:SF1">
    <property type="entry name" value="CENP-V_GFA DOMAIN-CONTAINING PROTEIN"/>
    <property type="match status" value="1"/>
</dbReference>
<dbReference type="GO" id="GO:0016846">
    <property type="term" value="F:carbon-sulfur lyase activity"/>
    <property type="evidence" value="ECO:0007669"/>
    <property type="project" value="InterPro"/>
</dbReference>
<dbReference type="EMBL" id="RAVZ01000102">
    <property type="protein sequence ID" value="RKG87138.1"/>
    <property type="molecule type" value="Genomic_DNA"/>
</dbReference>
<evidence type="ECO:0000256" key="1">
    <source>
        <dbReference type="ARBA" id="ARBA00005495"/>
    </source>
</evidence>
<evidence type="ECO:0000259" key="4">
    <source>
        <dbReference type="PROSITE" id="PS51891"/>
    </source>
</evidence>
<name>A0A3A8IWR7_9BACT</name>
<dbReference type="SUPFAM" id="SSF51316">
    <property type="entry name" value="Mss4-like"/>
    <property type="match status" value="1"/>
</dbReference>
<gene>
    <name evidence="5" type="ORF">D7V88_16540</name>
</gene>
<dbReference type="OrthoDB" id="9805575at2"/>
<dbReference type="InterPro" id="IPR052355">
    <property type="entry name" value="CENP-V-like"/>
</dbReference>
<comment type="caution">
    <text evidence="5">The sequence shown here is derived from an EMBL/GenBank/DDBJ whole genome shotgun (WGS) entry which is preliminary data.</text>
</comment>
<keyword evidence="2" id="KW-0479">Metal-binding</keyword>
<keyword evidence="6" id="KW-1185">Reference proteome</keyword>